<gene>
    <name evidence="10" type="ORF">LECACI_7A000923</name>
</gene>
<feature type="domain" description="Velvet" evidence="9">
    <location>
        <begin position="24"/>
        <end position="219"/>
    </location>
</feature>
<feature type="compositionally biased region" description="Low complexity" evidence="8">
    <location>
        <begin position="314"/>
        <end position="345"/>
    </location>
</feature>
<evidence type="ECO:0000259" key="9">
    <source>
        <dbReference type="PROSITE" id="PS51821"/>
    </source>
</evidence>
<dbReference type="GO" id="GO:0051176">
    <property type="term" value="P:positive regulation of sulfur metabolic process"/>
    <property type="evidence" value="ECO:0007669"/>
    <property type="project" value="UniProtKB-ARBA"/>
</dbReference>
<dbReference type="PANTHER" id="PTHR33572:SF14">
    <property type="entry name" value="DEVELOPMENTAL AND SECONDARY METABOLISM REGULATOR VEA"/>
    <property type="match status" value="1"/>
</dbReference>
<evidence type="ECO:0000313" key="10">
    <source>
        <dbReference type="EMBL" id="CAK3805012.1"/>
    </source>
</evidence>
<evidence type="ECO:0000256" key="5">
    <source>
        <dbReference type="ARBA" id="ARBA00023163"/>
    </source>
</evidence>
<feature type="compositionally biased region" description="Pro residues" evidence="8">
    <location>
        <begin position="359"/>
        <end position="369"/>
    </location>
</feature>
<dbReference type="InterPro" id="IPR037525">
    <property type="entry name" value="Velvet_dom"/>
</dbReference>
<feature type="compositionally biased region" description="Pro residues" evidence="8">
    <location>
        <begin position="423"/>
        <end position="442"/>
    </location>
</feature>
<evidence type="ECO:0000256" key="3">
    <source>
        <dbReference type="ARBA" id="ARBA00022490"/>
    </source>
</evidence>
<dbReference type="EMBL" id="CAVMBE010000003">
    <property type="protein sequence ID" value="CAK3805012.1"/>
    <property type="molecule type" value="Genomic_DNA"/>
</dbReference>
<evidence type="ECO:0000256" key="8">
    <source>
        <dbReference type="SAM" id="MobiDB-lite"/>
    </source>
</evidence>
<dbReference type="Proteomes" id="UP001296104">
    <property type="component" value="Unassembled WGS sequence"/>
</dbReference>
<evidence type="ECO:0000256" key="7">
    <source>
        <dbReference type="ARBA" id="ARBA00038005"/>
    </source>
</evidence>
<comment type="caution">
    <text evidence="10">The sequence shown here is derived from an EMBL/GenBank/DDBJ whole genome shotgun (WGS) entry which is preliminary data.</text>
</comment>
<feature type="compositionally biased region" description="Polar residues" evidence="8">
    <location>
        <begin position="498"/>
        <end position="528"/>
    </location>
</feature>
<dbReference type="FunFam" id="2.60.40.3960:FF:000001">
    <property type="entry name" value="Sexual development activator VeA"/>
    <property type="match status" value="1"/>
</dbReference>
<dbReference type="PROSITE" id="PS51821">
    <property type="entry name" value="VELVET"/>
    <property type="match status" value="1"/>
</dbReference>
<dbReference type="InterPro" id="IPR021740">
    <property type="entry name" value="Velvet"/>
</dbReference>
<name>A0AAI9E7E3_9PEZI</name>
<dbReference type="GO" id="GO:0005737">
    <property type="term" value="C:cytoplasm"/>
    <property type="evidence" value="ECO:0007669"/>
    <property type="project" value="UniProtKB-SubCell"/>
</dbReference>
<protein>
    <submittedName>
        <fullName evidence="10">Velvet complex subunit</fullName>
    </submittedName>
</protein>
<feature type="compositionally biased region" description="Low complexity" evidence="8">
    <location>
        <begin position="370"/>
        <end position="381"/>
    </location>
</feature>
<keyword evidence="5" id="KW-0804">Transcription</keyword>
<sequence>MERRGTVVVDNETMSSSTRITTDGRTLTYQMTVLQQPLRARACGQGAKSSADRRPVDPPPIVELRIFQGENREEDITFSMNANYFLFATLENARHIAQGRVPQDRSTPPVLTGTPVAGMVYLDRPKPAGYFIFPDLSVRHEGKYRLSFSLYEELKVAKDDDKPEDGVAQNPAGDPHVTHRLEVKSEPFMVFSAKKFPGLTESTSLSRMVAEQGCRVRIRRDVRMRRREPKTGSKDWDDYEDETAAARARASATPDSSMYPPQMVQPGGYMEPIPRPRSASNASHQSLGSLSRRPSVQEMGPAYHQPHYGTAPHTPQSTSYSQTSPYGQPQSQPYQSASFVQQQPSMQPPPPQYQSQGYPAPPPPPPVPQAPAQQYSYGYQPAPAPSQQPPYSAPHSYDSAQPRTSVDYSSHIPTDYRRGSVQIPPPPPPPHVGYSPAPPQPSYPAATQQQYQQPPQVPPPSYSSTDFSKSRPAPMEPPRTAGANTPMSAGKAFGLPPINTTVMPSNKLEASSPLSAAPQNQYFGSTSLDTHKRSYGNVFSDKHQKGPLRQGARPSIAYGQPEGGHGSSMSAVDEDDNVGGDLDPQTLGMAYRRADGRQIKRALPMQHV</sequence>
<keyword evidence="3" id="KW-0963">Cytoplasm</keyword>
<dbReference type="GO" id="GO:0043455">
    <property type="term" value="P:regulation of secondary metabolic process"/>
    <property type="evidence" value="ECO:0007669"/>
    <property type="project" value="UniProtKB-ARBA"/>
</dbReference>
<dbReference type="Pfam" id="PF11754">
    <property type="entry name" value="Velvet"/>
    <property type="match status" value="2"/>
</dbReference>
<feature type="compositionally biased region" description="Low complexity" evidence="8">
    <location>
        <begin position="443"/>
        <end position="454"/>
    </location>
</feature>
<organism evidence="10 11">
    <name type="scientific">Lecanosticta acicola</name>
    <dbReference type="NCBI Taxonomy" id="111012"/>
    <lineage>
        <taxon>Eukaryota</taxon>
        <taxon>Fungi</taxon>
        <taxon>Dikarya</taxon>
        <taxon>Ascomycota</taxon>
        <taxon>Pezizomycotina</taxon>
        <taxon>Dothideomycetes</taxon>
        <taxon>Dothideomycetidae</taxon>
        <taxon>Mycosphaerellales</taxon>
        <taxon>Mycosphaerellaceae</taxon>
        <taxon>Lecanosticta</taxon>
    </lineage>
</organism>
<comment type="similarity">
    <text evidence="7">Belongs to the velvet family. VeA subfamily.</text>
</comment>
<dbReference type="InterPro" id="IPR038491">
    <property type="entry name" value="Velvet_dom_sf"/>
</dbReference>
<evidence type="ECO:0000256" key="2">
    <source>
        <dbReference type="ARBA" id="ARBA00004496"/>
    </source>
</evidence>
<dbReference type="Gene3D" id="2.60.40.3960">
    <property type="entry name" value="Velvet domain"/>
    <property type="match status" value="1"/>
</dbReference>
<feature type="compositionally biased region" description="Polar residues" evidence="8">
    <location>
        <begin position="278"/>
        <end position="294"/>
    </location>
</feature>
<evidence type="ECO:0000313" key="11">
    <source>
        <dbReference type="Proteomes" id="UP001296104"/>
    </source>
</evidence>
<comment type="subcellular location">
    <subcellularLocation>
        <location evidence="2">Cytoplasm</location>
    </subcellularLocation>
    <subcellularLocation>
        <location evidence="1">Nucleus</location>
    </subcellularLocation>
</comment>
<dbReference type="GO" id="GO:0005634">
    <property type="term" value="C:nucleus"/>
    <property type="evidence" value="ECO:0007669"/>
    <property type="project" value="UniProtKB-SubCell"/>
</dbReference>
<keyword evidence="4" id="KW-0805">Transcription regulation</keyword>
<feature type="compositionally biased region" description="Pro residues" evidence="8">
    <location>
        <begin position="382"/>
        <end position="392"/>
    </location>
</feature>
<feature type="compositionally biased region" description="Polar residues" evidence="8">
    <location>
        <begin position="398"/>
        <end position="412"/>
    </location>
</feature>
<dbReference type="AlphaFoldDB" id="A0AAI9E7E3"/>
<keyword evidence="6" id="KW-0539">Nucleus</keyword>
<reference evidence="10" key="1">
    <citation type="submission" date="2023-11" db="EMBL/GenBank/DDBJ databases">
        <authorList>
            <person name="Alioto T."/>
            <person name="Alioto T."/>
            <person name="Gomez Garrido J."/>
        </authorList>
    </citation>
    <scope>NUCLEOTIDE SEQUENCE</scope>
</reference>
<evidence type="ECO:0000256" key="6">
    <source>
        <dbReference type="ARBA" id="ARBA00023242"/>
    </source>
</evidence>
<evidence type="ECO:0000256" key="1">
    <source>
        <dbReference type="ARBA" id="ARBA00004123"/>
    </source>
</evidence>
<proteinExistence type="inferred from homology"/>
<dbReference type="PANTHER" id="PTHR33572">
    <property type="entry name" value="SPORE DEVELOPMENT REGULATOR VOSA"/>
    <property type="match status" value="1"/>
</dbReference>
<feature type="region of interest" description="Disordered" evidence="8">
    <location>
        <begin position="222"/>
        <end position="608"/>
    </location>
</feature>
<keyword evidence="11" id="KW-1185">Reference proteome</keyword>
<evidence type="ECO:0000256" key="4">
    <source>
        <dbReference type="ARBA" id="ARBA00023015"/>
    </source>
</evidence>
<dbReference type="GO" id="GO:0034250">
    <property type="term" value="P:positive regulation of amide metabolic process"/>
    <property type="evidence" value="ECO:0007669"/>
    <property type="project" value="UniProtKB-ARBA"/>
</dbReference>
<accession>A0AAI9E7E3</accession>